<dbReference type="KEGG" id="vg:15613830"/>
<proteinExistence type="predicted"/>
<protein>
    <submittedName>
        <fullName evidence="2">Uncharacterized protein</fullName>
    </submittedName>
</protein>
<gene>
    <name evidence="2" type="ORF">MYSEV_208</name>
</gene>
<evidence type="ECO:0000313" key="2">
    <source>
        <dbReference type="EMBL" id="CCU56406.1"/>
    </source>
</evidence>
<keyword evidence="1" id="KW-1133">Transmembrane helix</keyword>
<dbReference type="EMBL" id="HF679134">
    <property type="protein sequence ID" value="CCU56406.1"/>
    <property type="molecule type" value="Genomic_DNA"/>
</dbReference>
<evidence type="ECO:0000313" key="3">
    <source>
        <dbReference type="Proteomes" id="UP000792671"/>
    </source>
</evidence>
<evidence type="ECO:0000256" key="1">
    <source>
        <dbReference type="SAM" id="Phobius"/>
    </source>
</evidence>
<keyword evidence="3" id="KW-1185">Reference proteome</keyword>
<keyword evidence="1" id="KW-0812">Transmembrane</keyword>
<keyword evidence="1" id="KW-0472">Membrane</keyword>
<dbReference type="Proteomes" id="UP000792671">
    <property type="component" value="Genome"/>
</dbReference>
<dbReference type="RefSeq" id="YP_008003725.1">
    <property type="nucleotide sequence ID" value="NC_021246.1"/>
</dbReference>
<organism evidence="2 3">
    <name type="scientific">Mythimna separata entomopoxvirus 'L'</name>
    <dbReference type="NCBI Taxonomy" id="1293572"/>
    <lineage>
        <taxon>Viruses</taxon>
        <taxon>Varidnaviria</taxon>
        <taxon>Bamfordvirae</taxon>
        <taxon>Nucleocytoviricota</taxon>
        <taxon>Pokkesviricetes</taxon>
        <taxon>Chitovirales</taxon>
        <taxon>Poxviridae</taxon>
        <taxon>Entomopoxvirinae</taxon>
        <taxon>Betaentomopoxvirus</taxon>
        <taxon>Betaentomopoxvirus mseparata</taxon>
        <taxon>Mythimna separata entomopoxvirus</taxon>
    </lineage>
</organism>
<sequence length="50" mass="6052">MLIISLFLFIIFIICFIINLLLFYYYYSIYTSDINPINNTLQSIFYPTKN</sequence>
<dbReference type="GeneID" id="15613830"/>
<accession>A0A916KQY3</accession>
<feature type="transmembrane region" description="Helical" evidence="1">
    <location>
        <begin position="6"/>
        <end position="27"/>
    </location>
</feature>
<name>A0A916KQY3_9POXV</name>
<reference evidence="2 3" key="1">
    <citation type="journal article" date="2013" name="J. Virol.">
        <title>New Insights into the Evolution of Entomopoxvirinae from the Complete Genome Sequences of Four Entomopoxviruses Infecting Adoxophyes honmai, Choristoneura biennis, Choristoneura rosaceana, and Mythimna separata.</title>
        <authorList>
            <person name="Theze J."/>
            <person name="Takatsuka J."/>
            <person name="Li Z."/>
            <person name="Gallais J."/>
            <person name="Doucet D."/>
            <person name="Arif B."/>
            <person name="Nakai M."/>
            <person name="Herniou E.A."/>
        </authorList>
    </citation>
    <scope>NUCLEOTIDE SEQUENCE [LARGE SCALE GENOMIC DNA]</scope>
</reference>